<feature type="transmembrane region" description="Helical" evidence="7">
    <location>
        <begin position="423"/>
        <end position="444"/>
    </location>
</feature>
<dbReference type="GO" id="GO:0005886">
    <property type="term" value="C:plasma membrane"/>
    <property type="evidence" value="ECO:0007669"/>
    <property type="project" value="UniProtKB-SubCell"/>
</dbReference>
<gene>
    <name evidence="8" type="ORF">ECBG_00497</name>
</gene>
<dbReference type="KEGG" id="ecas:ECBG_00497"/>
<dbReference type="InterPro" id="IPR050833">
    <property type="entry name" value="Poly_Biosynth_Transport"/>
</dbReference>
<comment type="similarity">
    <text evidence="2">Belongs to the polysaccharide synthase family.</text>
</comment>
<dbReference type="HOGENOM" id="CLU_026911_3_1_9"/>
<dbReference type="eggNOG" id="COG2244">
    <property type="taxonomic scope" value="Bacteria"/>
</dbReference>
<evidence type="ECO:0000256" key="6">
    <source>
        <dbReference type="ARBA" id="ARBA00023136"/>
    </source>
</evidence>
<dbReference type="CDD" id="cd13127">
    <property type="entry name" value="MATE_tuaB_like"/>
    <property type="match status" value="1"/>
</dbReference>
<feature type="transmembrane region" description="Helical" evidence="7">
    <location>
        <begin position="396"/>
        <end position="417"/>
    </location>
</feature>
<evidence type="ECO:0000256" key="7">
    <source>
        <dbReference type="SAM" id="Phobius"/>
    </source>
</evidence>
<keyword evidence="5 7" id="KW-1133">Transmembrane helix</keyword>
<sequence length="463" mass="52485">MAKLIAPITNLILARLLIPSDFGIVATITMIISFADIFSDIGFQKFIIQADIEERDLDKYANVAFWTNIFTSVVIWCILFISRSFFSNVLNMAELKSVLPFATIPIIISSLSTIQVAIFRKNFLFKNLFFIRLIGLVVPMLVTIPLAFMGFKFWSIIIGNIALSILNTILLTIFSKWRPSFFYSLEILKKMMSFSLWTLVEGIAIWLTSWIDTFIIGTKLTSTDLGVYKTGTTNINGIMSLVTASTTPVLFSGLSKLKNEDEKFLQVFFKMQRWVSIILFPLGVGIYVFRELASRILLGPGWGGAAEVIGNWALTSSIMIVLGNYCSEVYRAKGKPKLSFLAQILHLIFLVPIIYFSAAKGLRFLVIVRSWSRLQFILVHIFILKKYFDFPVIKMFKNISVVGFSAVIMGFIASFLLNLSDSIPTQIIWILISISFYIVLLLIFPSTRKDLIVFFKLIRKKGI</sequence>
<feature type="transmembrane region" description="Helical" evidence="7">
    <location>
        <begin position="22"/>
        <end position="43"/>
    </location>
</feature>
<dbReference type="EMBL" id="CP004856">
    <property type="protein sequence ID" value="EEV38228.2"/>
    <property type="molecule type" value="Genomic_DNA"/>
</dbReference>
<comment type="subcellular location">
    <subcellularLocation>
        <location evidence="1">Cell membrane</location>
        <topology evidence="1">Multi-pass membrane protein</topology>
    </subcellularLocation>
</comment>
<name>C9A6W7_ENTCA</name>
<dbReference type="Pfam" id="PF13440">
    <property type="entry name" value="Polysacc_synt_3"/>
    <property type="match status" value="1"/>
</dbReference>
<keyword evidence="6 7" id="KW-0472">Membrane</keyword>
<feature type="transmembrane region" description="Helical" evidence="7">
    <location>
        <begin position="98"/>
        <end position="117"/>
    </location>
</feature>
<evidence type="ECO:0000256" key="1">
    <source>
        <dbReference type="ARBA" id="ARBA00004651"/>
    </source>
</evidence>
<evidence type="ECO:0000256" key="3">
    <source>
        <dbReference type="ARBA" id="ARBA00022475"/>
    </source>
</evidence>
<feature type="transmembrane region" description="Helical" evidence="7">
    <location>
        <begin position="338"/>
        <end position="358"/>
    </location>
</feature>
<keyword evidence="4 7" id="KW-0812">Transmembrane</keyword>
<dbReference type="AlphaFoldDB" id="C9A6W7"/>
<organism evidence="8 9">
    <name type="scientific">Enterococcus casseliflavus EC20</name>
    <dbReference type="NCBI Taxonomy" id="565655"/>
    <lineage>
        <taxon>Bacteria</taxon>
        <taxon>Bacillati</taxon>
        <taxon>Bacillota</taxon>
        <taxon>Bacilli</taxon>
        <taxon>Lactobacillales</taxon>
        <taxon>Enterococcaceae</taxon>
        <taxon>Enterococcus</taxon>
    </lineage>
</organism>
<feature type="transmembrane region" description="Helical" evidence="7">
    <location>
        <begin position="309"/>
        <end position="326"/>
    </location>
</feature>
<dbReference type="PANTHER" id="PTHR30250:SF10">
    <property type="entry name" value="LIPOPOLYSACCHARIDE BIOSYNTHESIS PROTEIN WZXC"/>
    <property type="match status" value="1"/>
</dbReference>
<dbReference type="PANTHER" id="PTHR30250">
    <property type="entry name" value="PST FAMILY PREDICTED COLANIC ACID TRANSPORTER"/>
    <property type="match status" value="1"/>
</dbReference>
<evidence type="ECO:0000313" key="8">
    <source>
        <dbReference type="EMBL" id="EEV38228.2"/>
    </source>
</evidence>
<accession>C9A6W7</accession>
<keyword evidence="9" id="KW-1185">Reference proteome</keyword>
<keyword evidence="3" id="KW-1003">Cell membrane</keyword>
<evidence type="ECO:0000256" key="2">
    <source>
        <dbReference type="ARBA" id="ARBA00007430"/>
    </source>
</evidence>
<feature type="transmembrane region" description="Helical" evidence="7">
    <location>
        <begin position="364"/>
        <end position="384"/>
    </location>
</feature>
<protein>
    <recommendedName>
        <fullName evidence="10">Polysaccharide biosynthesis protein C-terminal domain-containing protein</fullName>
    </recommendedName>
</protein>
<evidence type="ECO:0008006" key="10">
    <source>
        <dbReference type="Google" id="ProtNLM"/>
    </source>
</evidence>
<dbReference type="Proteomes" id="UP000012675">
    <property type="component" value="Chromosome"/>
</dbReference>
<feature type="transmembrane region" description="Helical" evidence="7">
    <location>
        <begin position="63"/>
        <end position="86"/>
    </location>
</feature>
<feature type="transmembrane region" description="Helical" evidence="7">
    <location>
        <begin position="274"/>
        <end position="289"/>
    </location>
</feature>
<evidence type="ECO:0000256" key="4">
    <source>
        <dbReference type="ARBA" id="ARBA00022692"/>
    </source>
</evidence>
<feature type="transmembrane region" description="Helical" evidence="7">
    <location>
        <begin position="194"/>
        <end position="215"/>
    </location>
</feature>
<reference evidence="8 9" key="2">
    <citation type="submission" date="2013-03" db="EMBL/GenBank/DDBJ databases">
        <title>The Genome Sequence of Enterococcus casseliflavus EC20 (899205).</title>
        <authorList>
            <consortium name="The Broad Institute Genomics Platform"/>
            <consortium name="The Broad Institute Genome Sequencing Center for Infectious Disease"/>
            <person name="Russ C."/>
            <person name="Feldgarden M."/>
            <person name="Gilmore M."/>
            <person name="Manson J."/>
            <person name="Palmer K."/>
            <person name="Carniol K."/>
            <person name="Walker B."/>
            <person name="Young S.K."/>
            <person name="Zeng Q."/>
            <person name="Gargeya S."/>
            <person name="Fitzgerald M."/>
            <person name="Haas B."/>
            <person name="Abouelleil A."/>
            <person name="Allen A.W."/>
            <person name="Alvarado L."/>
            <person name="Arachchi H.M."/>
            <person name="Berlin A.M."/>
            <person name="Chapman S.B."/>
            <person name="Gainer-Dewar J."/>
            <person name="Goldberg J."/>
            <person name="Griggs A."/>
            <person name="Gujja S."/>
            <person name="Hansen M."/>
            <person name="Howarth C."/>
            <person name="Imamovic A."/>
            <person name="Ireland A."/>
            <person name="Larimer J."/>
            <person name="McCowan C."/>
            <person name="Murphy C."/>
            <person name="Pearson M."/>
            <person name="Poon T.W."/>
            <person name="Priest M."/>
            <person name="Roberts A."/>
            <person name="Saif S."/>
            <person name="Shea T."/>
            <person name="Sisk P."/>
            <person name="Sykes S."/>
            <person name="Wortman J."/>
            <person name="Nusbaum C."/>
            <person name="Birren B."/>
        </authorList>
    </citation>
    <scope>NUCLEOTIDE SEQUENCE [LARGE SCALE GENOMIC DNA]</scope>
    <source>
        <strain evidence="8 9">EC20</strain>
    </source>
</reference>
<feature type="transmembrane region" description="Helical" evidence="7">
    <location>
        <begin position="129"/>
        <end position="148"/>
    </location>
</feature>
<evidence type="ECO:0000313" key="9">
    <source>
        <dbReference type="Proteomes" id="UP000012675"/>
    </source>
</evidence>
<reference evidence="8 9" key="1">
    <citation type="submission" date="2009-02" db="EMBL/GenBank/DDBJ databases">
        <authorList>
            <consortium name="The Broad Institute Genome Sequencing Platform"/>
            <person name="Feldgarden M."/>
            <person name="Young S.K."/>
            <person name="Kodira C.D."/>
            <person name="Zeng Q."/>
            <person name="Koehrsen M."/>
            <person name="Alvarado L."/>
            <person name="Berlin A."/>
            <person name="Borenstein D."/>
            <person name="Chen Z."/>
            <person name="Engels R."/>
            <person name="Freedman E."/>
            <person name="Gellesch M."/>
            <person name="Goldberg J."/>
            <person name="Griggs A."/>
            <person name="Gujja S."/>
            <person name="Heiman D."/>
            <person name="Hepburn T."/>
            <person name="Howarth C."/>
            <person name="Jen D."/>
            <person name="Larson L."/>
            <person name="Lewis B."/>
            <person name="Mehta T."/>
            <person name="Park D."/>
            <person name="Pearson M."/>
            <person name="Roberts A."/>
            <person name="Saif S."/>
            <person name="Shea T."/>
            <person name="Shenoy N."/>
            <person name="Sisk P."/>
            <person name="Stolte C."/>
            <person name="Sykes S."/>
            <person name="Walk T."/>
            <person name="White J."/>
            <person name="Yandava C."/>
            <person name="Gilmore M."/>
            <person name="Manson J."/>
            <person name="Palmer K."/>
            <person name="Carniol K."/>
            <person name="Lander E."/>
            <person name="Nusbaum C."/>
            <person name="Galagan J."/>
            <person name="Birren B."/>
        </authorList>
    </citation>
    <scope>NUCLEOTIDE SEQUENCE [LARGE SCALE GENOMIC DNA]</scope>
    <source>
        <strain evidence="8 9">EC20</strain>
    </source>
</reference>
<feature type="transmembrane region" description="Helical" evidence="7">
    <location>
        <begin position="154"/>
        <end position="174"/>
    </location>
</feature>
<proteinExistence type="inferred from homology"/>
<evidence type="ECO:0000256" key="5">
    <source>
        <dbReference type="ARBA" id="ARBA00022989"/>
    </source>
</evidence>